<evidence type="ECO:0000313" key="3">
    <source>
        <dbReference type="Proteomes" id="UP001153620"/>
    </source>
</evidence>
<organism evidence="2 3">
    <name type="scientific">Chironomus riparius</name>
    <dbReference type="NCBI Taxonomy" id="315576"/>
    <lineage>
        <taxon>Eukaryota</taxon>
        <taxon>Metazoa</taxon>
        <taxon>Ecdysozoa</taxon>
        <taxon>Arthropoda</taxon>
        <taxon>Hexapoda</taxon>
        <taxon>Insecta</taxon>
        <taxon>Pterygota</taxon>
        <taxon>Neoptera</taxon>
        <taxon>Endopterygota</taxon>
        <taxon>Diptera</taxon>
        <taxon>Nematocera</taxon>
        <taxon>Chironomoidea</taxon>
        <taxon>Chironomidae</taxon>
        <taxon>Chironominae</taxon>
        <taxon>Chironomus</taxon>
    </lineage>
</organism>
<keyword evidence="1" id="KW-0472">Membrane</keyword>
<dbReference type="AlphaFoldDB" id="A0A9N9RP91"/>
<protein>
    <submittedName>
        <fullName evidence="2">Uncharacterized protein</fullName>
    </submittedName>
</protein>
<keyword evidence="1" id="KW-1133">Transmembrane helix</keyword>
<evidence type="ECO:0000256" key="1">
    <source>
        <dbReference type="SAM" id="Phobius"/>
    </source>
</evidence>
<gene>
    <name evidence="2" type="ORF">CHIRRI_LOCUS3341</name>
</gene>
<reference evidence="2" key="1">
    <citation type="submission" date="2022-01" db="EMBL/GenBank/DDBJ databases">
        <authorList>
            <person name="King R."/>
        </authorList>
    </citation>
    <scope>NUCLEOTIDE SEQUENCE</scope>
</reference>
<name>A0A9N9RP91_9DIPT</name>
<keyword evidence="3" id="KW-1185">Reference proteome</keyword>
<dbReference type="OrthoDB" id="2014058at2759"/>
<sequence length="173" mass="19892">MAGLVKLSKFALKISNKNSLGLVFRSASHWNKDWKPSPFPETQAEREAAAKKYGIPVEQYQPYPDDGTGNGDYPKLADISTERKDPYYPYDYPEVRRNFGDAMHVDTDLYSEDRHNNTPQRYSITFMLCCFLGLMTVSASIFIFLEDYKMFRPILPKQLPGKGKVHYTFSPVD</sequence>
<dbReference type="PANTHER" id="PTHR12840">
    <property type="entry name" value="NADH-UBIQUINONE OXIDOREDUCTASE ASHI SUBUNIT"/>
    <property type="match status" value="1"/>
</dbReference>
<accession>A0A9N9RP91</accession>
<dbReference type="Pfam" id="PF05821">
    <property type="entry name" value="NDUF_B8"/>
    <property type="match status" value="1"/>
</dbReference>
<keyword evidence="1" id="KW-0812">Transmembrane</keyword>
<dbReference type="PANTHER" id="PTHR12840:SF1">
    <property type="entry name" value="NADH DEHYDROGENASE [UBIQUINONE] 1 BETA SUBCOMPLEX SUBUNIT 8, MITOCHONDRIAL"/>
    <property type="match status" value="1"/>
</dbReference>
<dbReference type="GO" id="GO:0005739">
    <property type="term" value="C:mitochondrion"/>
    <property type="evidence" value="ECO:0007669"/>
    <property type="project" value="InterPro"/>
</dbReference>
<proteinExistence type="predicted"/>
<dbReference type="EMBL" id="OU895877">
    <property type="protein sequence ID" value="CAG9800398.1"/>
    <property type="molecule type" value="Genomic_DNA"/>
</dbReference>
<dbReference type="InterPro" id="IPR008699">
    <property type="entry name" value="NDUFB8"/>
</dbReference>
<dbReference type="Proteomes" id="UP001153620">
    <property type="component" value="Chromosome 1"/>
</dbReference>
<feature type="transmembrane region" description="Helical" evidence="1">
    <location>
        <begin position="124"/>
        <end position="145"/>
    </location>
</feature>
<evidence type="ECO:0000313" key="2">
    <source>
        <dbReference type="EMBL" id="CAG9800398.1"/>
    </source>
</evidence>
<reference evidence="2" key="2">
    <citation type="submission" date="2022-10" db="EMBL/GenBank/DDBJ databases">
        <authorList>
            <consortium name="ENA_rothamsted_submissions"/>
            <consortium name="culmorum"/>
            <person name="King R."/>
        </authorList>
    </citation>
    <scope>NUCLEOTIDE SEQUENCE</scope>
</reference>